<dbReference type="Pfam" id="PF10142">
    <property type="entry name" value="PhoPQ_related"/>
    <property type="match status" value="1"/>
</dbReference>
<evidence type="ECO:0000313" key="2">
    <source>
        <dbReference type="EMBL" id="QDZ23872.1"/>
    </source>
</evidence>
<gene>
    <name evidence="2" type="ORF">A3770_11p63900</name>
</gene>
<dbReference type="AlphaFoldDB" id="A0A5B8MWF9"/>
<dbReference type="Proteomes" id="UP000316726">
    <property type="component" value="Chromosome 11"/>
</dbReference>
<feature type="signal peptide" evidence="1">
    <location>
        <begin position="1"/>
        <end position="27"/>
    </location>
</feature>
<name>A0A5B8MWF9_9CHLO</name>
<dbReference type="InterPro" id="IPR029058">
    <property type="entry name" value="AB_hydrolase_fold"/>
</dbReference>
<keyword evidence="1" id="KW-0732">Signal</keyword>
<dbReference type="EMBL" id="CP031044">
    <property type="protein sequence ID" value="QDZ23872.1"/>
    <property type="molecule type" value="Genomic_DNA"/>
</dbReference>
<dbReference type="Gene3D" id="3.40.50.1820">
    <property type="entry name" value="alpha/beta hydrolase"/>
    <property type="match status" value="1"/>
</dbReference>
<evidence type="ECO:0000313" key="3">
    <source>
        <dbReference type="Proteomes" id="UP000316726"/>
    </source>
</evidence>
<accession>A0A5B8MWF9</accession>
<evidence type="ECO:0000256" key="1">
    <source>
        <dbReference type="SAM" id="SignalP"/>
    </source>
</evidence>
<sequence>MAPLRKSIVVTALFAAVVLSLHGAVQGRKASPLVLPQDEDTSGEAFGSARSYLRESPLGEDGTTALDRYLKMPDPEYKWVDTGVRIKGVVSSVKHWTGYMLKLTSQRWLTDADSSCSLWEHDLVVIIPDDVNPTDKLTNFATAQFYISGDNGPPGKVSPTDEDIAMAANLAVGTKSIGVSLLQIPNQPCTFPADPKKQSRGEDAFIAFTWRRFLDLKKAGDPQAELWPARLPMVKAAVRAMDATQEFIYQCDECGTKGKYPQGFTVFGASKRGWTTWLTGAVDTRVKGIAPIAMDALNFKKTFHLWYQALGGWSFAISDYYAEQIMDEIDTPEMDALMAIVDPIVYKDRLKDTPKLVVSGTNDEFFMPYDNHVWWDDMPGVKHSLIAVNADHRDASWCPMTLPSMIAWAYGIMQHSDVASNPELDWQLSYTGDGANQVANLTVTLSLGSAAALKPTKVNVVYSYSDPDSARLDWRWYSVDKTCPGPTINYHGVNVCVHPYPWIEKPLTPVSTSDAEIVYNYSMPAPSTNPFGAFFVQFFFPGVTEGIVEYPLVVNTQVVTVPNTLPFPDCQGTQCSGTLV</sequence>
<protein>
    <submittedName>
        <fullName evidence="2">Uncharacterized protein</fullName>
    </submittedName>
</protein>
<feature type="chain" id="PRO_5022824732" evidence="1">
    <location>
        <begin position="28"/>
        <end position="580"/>
    </location>
</feature>
<organism evidence="2 3">
    <name type="scientific">Chloropicon primus</name>
    <dbReference type="NCBI Taxonomy" id="1764295"/>
    <lineage>
        <taxon>Eukaryota</taxon>
        <taxon>Viridiplantae</taxon>
        <taxon>Chlorophyta</taxon>
        <taxon>Chloropicophyceae</taxon>
        <taxon>Chloropicales</taxon>
        <taxon>Chloropicaceae</taxon>
        <taxon>Chloropicon</taxon>
    </lineage>
</organism>
<proteinExistence type="predicted"/>
<dbReference type="PANTHER" id="PTHR31497">
    <property type="entry name" value="AUTOCRINE PROLIFERATION REPRESSOR PROTEIN A"/>
    <property type="match status" value="1"/>
</dbReference>
<reference evidence="2 3" key="1">
    <citation type="submission" date="2018-07" db="EMBL/GenBank/DDBJ databases">
        <title>The complete nuclear genome of the prasinophyte Chloropicon primus (CCMP1205).</title>
        <authorList>
            <person name="Pombert J.-F."/>
            <person name="Otis C."/>
            <person name="Turmel M."/>
            <person name="Lemieux C."/>
        </authorList>
    </citation>
    <scope>NUCLEOTIDE SEQUENCE [LARGE SCALE GENOMIC DNA]</scope>
    <source>
        <strain evidence="2 3">CCMP1205</strain>
    </source>
</reference>
<dbReference type="InterPro" id="IPR009199">
    <property type="entry name" value="PhoPQ-act_pathogen-rel_PqaA"/>
</dbReference>
<dbReference type="OrthoDB" id="2020799at2759"/>
<keyword evidence="3" id="KW-1185">Reference proteome</keyword>
<dbReference type="PANTHER" id="PTHR31497:SF0">
    <property type="entry name" value="AUTOCRINE PROLIFERATION REPRESSOR PROTEIN A"/>
    <property type="match status" value="1"/>
</dbReference>
<dbReference type="SUPFAM" id="SSF53474">
    <property type="entry name" value="alpha/beta-Hydrolases"/>
    <property type="match status" value="1"/>
</dbReference>